<keyword evidence="2" id="KW-1185">Reference proteome</keyword>
<reference evidence="1 2" key="1">
    <citation type="journal article" date="2009" name="J. Virol.">
        <title>Identification of unusual E6 and E7 proteins within avian papillomaviruses: cellular localization, biophysical characterization, and phylogenetic analysis.</title>
        <authorList>
            <person name="Van Doorslaer K."/>
            <person name="Ould M'hamed Ould Sidi A."/>
            <person name="Zanier K."/>
            <person name="Rybin V."/>
            <person name="Deryckere F."/>
            <person name="Rector A."/>
            <person name="Burk R.D."/>
            <person name="Lienau E.K."/>
            <person name="van Ranst M."/>
            <person name="Trave G."/>
        </authorList>
    </citation>
    <scope>NUCLEOTIDE SEQUENCE [LARGE SCALE GENOMIC DNA]</scope>
</reference>
<dbReference type="RefSeq" id="YP_003104798.1">
    <property type="nucleotide sequence ID" value="NC_013117.1"/>
</dbReference>
<proteinExistence type="predicted"/>
<gene>
    <name evidence="1" type="primary">E7</name>
</gene>
<dbReference type="GeneID" id="8319535"/>
<evidence type="ECO:0000313" key="1">
    <source>
        <dbReference type="EMBL" id="ABX61085.1"/>
    </source>
</evidence>
<sequence length="132" mass="14267">MWLPDIEVVIALDSDISSDSDDDDSNSTTSTDLDDAFGYGWTFDCETGRILICSEQMQPSEDEDGSEASTVPAEDALLHDIAVSGWTCAYCASTLTAGEIDLHGALDEEECKGLCNTCYVGGRLEHLFDIDI</sequence>
<name>C6ZD99_9PAPI</name>
<dbReference type="Proteomes" id="UP000052082">
    <property type="component" value="Segment"/>
</dbReference>
<protein>
    <submittedName>
        <fullName evidence="1">E7</fullName>
    </submittedName>
</protein>
<dbReference type="KEGG" id="vg:8319535"/>
<accession>C6ZD99</accession>
<dbReference type="EMBL" id="EU188799">
    <property type="protein sequence ID" value="ABX61085.1"/>
    <property type="molecule type" value="Genomic_DNA"/>
</dbReference>
<evidence type="ECO:0000313" key="2">
    <source>
        <dbReference type="Proteomes" id="UP000052082"/>
    </source>
</evidence>
<organism evidence="1 2">
    <name type="scientific">Francolinus leucoscepus papillomavirus 1</name>
    <dbReference type="NCBI Taxonomy" id="485362"/>
    <lineage>
        <taxon>Viruses</taxon>
        <taxon>Monodnaviria</taxon>
        <taxon>Shotokuvirae</taxon>
        <taxon>Cossaviricota</taxon>
        <taxon>Papovaviricetes</taxon>
        <taxon>Zurhausenvirales</taxon>
        <taxon>Papillomaviridae</taxon>
        <taxon>Firstpapillomavirinae</taxon>
        <taxon>Dyoepsilonpapillomavirus</taxon>
        <taxon>Dyoepsilonpapillomavirus 1</taxon>
    </lineage>
</organism>
<dbReference type="OrthoDB" id="41129at10239"/>